<evidence type="ECO:0000313" key="3">
    <source>
        <dbReference type="EMBL" id="KAK4245446.1"/>
    </source>
</evidence>
<organism evidence="3 4">
    <name type="scientific">Corynascus novoguineensis</name>
    <dbReference type="NCBI Taxonomy" id="1126955"/>
    <lineage>
        <taxon>Eukaryota</taxon>
        <taxon>Fungi</taxon>
        <taxon>Dikarya</taxon>
        <taxon>Ascomycota</taxon>
        <taxon>Pezizomycotina</taxon>
        <taxon>Sordariomycetes</taxon>
        <taxon>Sordariomycetidae</taxon>
        <taxon>Sordariales</taxon>
        <taxon>Chaetomiaceae</taxon>
        <taxon>Corynascus</taxon>
    </lineage>
</organism>
<evidence type="ECO:0000313" key="4">
    <source>
        <dbReference type="Proteomes" id="UP001303647"/>
    </source>
</evidence>
<dbReference type="SUPFAM" id="SSF53098">
    <property type="entry name" value="Ribonuclease H-like"/>
    <property type="match status" value="1"/>
</dbReference>
<feature type="region of interest" description="Disordered" evidence="1">
    <location>
        <begin position="1"/>
        <end position="20"/>
    </location>
</feature>
<gene>
    <name evidence="3" type="ORF">C7999DRAFT_43043</name>
</gene>
<dbReference type="PANTHER" id="PTHR43040:SF1">
    <property type="entry name" value="RIBONUCLEASE D"/>
    <property type="match status" value="1"/>
</dbReference>
<dbReference type="SMART" id="SM00474">
    <property type="entry name" value="35EXOc"/>
    <property type="match status" value="1"/>
</dbReference>
<dbReference type="Pfam" id="PF01612">
    <property type="entry name" value="DNA_pol_A_exo1"/>
    <property type="match status" value="1"/>
</dbReference>
<dbReference type="EMBL" id="MU857701">
    <property type="protein sequence ID" value="KAK4245446.1"/>
    <property type="molecule type" value="Genomic_DNA"/>
</dbReference>
<feature type="domain" description="3'-5' exonuclease" evidence="2">
    <location>
        <begin position="30"/>
        <end position="211"/>
    </location>
</feature>
<dbReference type="InterPro" id="IPR002562">
    <property type="entry name" value="3'-5'_exonuclease_dom"/>
</dbReference>
<dbReference type="GO" id="GO:0003676">
    <property type="term" value="F:nucleic acid binding"/>
    <property type="evidence" value="ECO:0007669"/>
    <property type="project" value="InterPro"/>
</dbReference>
<dbReference type="GO" id="GO:0008408">
    <property type="term" value="F:3'-5' exonuclease activity"/>
    <property type="evidence" value="ECO:0007669"/>
    <property type="project" value="InterPro"/>
</dbReference>
<evidence type="ECO:0000256" key="1">
    <source>
        <dbReference type="SAM" id="MobiDB-lite"/>
    </source>
</evidence>
<sequence>MSTSSVQNLNIGPNTPTSSENMSALALDSGGLIDTATAMSSLVDILDGQPTTPPSLYIDLEGVKLSRHGTISLLQIYVLPRRQAYLIDIHILGEKTFSTSSLTTGRTFKDILESSTIPKVFFDVRRDSDALYSHFQVRLAGVQDLQLMELATRSFPRRVVCGLARRLFAPQHGGNYQVFNERPLPEEIRQYCVQDVQVLPRLWAYYYGKLTKAWEERVRDASRDRVALSQTPDFNGEGQHMALAPDGWSQL</sequence>
<dbReference type="PANTHER" id="PTHR43040">
    <property type="entry name" value="RIBONUCLEASE D"/>
    <property type="match status" value="1"/>
</dbReference>
<name>A0AAN7HD54_9PEZI</name>
<evidence type="ECO:0000259" key="2">
    <source>
        <dbReference type="SMART" id="SM00474"/>
    </source>
</evidence>
<dbReference type="Gene3D" id="3.30.420.10">
    <property type="entry name" value="Ribonuclease H-like superfamily/Ribonuclease H"/>
    <property type="match status" value="1"/>
</dbReference>
<protein>
    <submittedName>
        <fullName evidence="3">Ribonuclease H-like domain-containing protein</fullName>
    </submittedName>
</protein>
<dbReference type="InterPro" id="IPR036397">
    <property type="entry name" value="RNaseH_sf"/>
</dbReference>
<accession>A0AAN7HD54</accession>
<feature type="region of interest" description="Disordered" evidence="1">
    <location>
        <begin position="229"/>
        <end position="251"/>
    </location>
</feature>
<dbReference type="InterPro" id="IPR012337">
    <property type="entry name" value="RNaseH-like_sf"/>
</dbReference>
<comment type="caution">
    <text evidence="3">The sequence shown here is derived from an EMBL/GenBank/DDBJ whole genome shotgun (WGS) entry which is preliminary data.</text>
</comment>
<dbReference type="Proteomes" id="UP001303647">
    <property type="component" value="Unassembled WGS sequence"/>
</dbReference>
<dbReference type="AlphaFoldDB" id="A0AAN7HD54"/>
<reference evidence="3" key="2">
    <citation type="submission" date="2023-05" db="EMBL/GenBank/DDBJ databases">
        <authorList>
            <consortium name="Lawrence Berkeley National Laboratory"/>
            <person name="Steindorff A."/>
            <person name="Hensen N."/>
            <person name="Bonometti L."/>
            <person name="Westerberg I."/>
            <person name="Brannstrom I.O."/>
            <person name="Guillou S."/>
            <person name="Cros-Aarteil S."/>
            <person name="Calhoun S."/>
            <person name="Haridas S."/>
            <person name="Kuo A."/>
            <person name="Mondo S."/>
            <person name="Pangilinan J."/>
            <person name="Riley R."/>
            <person name="Labutti K."/>
            <person name="Andreopoulos B."/>
            <person name="Lipzen A."/>
            <person name="Chen C."/>
            <person name="Yanf M."/>
            <person name="Daum C."/>
            <person name="Ng V."/>
            <person name="Clum A."/>
            <person name="Ohm R."/>
            <person name="Martin F."/>
            <person name="Silar P."/>
            <person name="Natvig D."/>
            <person name="Lalanne C."/>
            <person name="Gautier V."/>
            <person name="Ament-Velasquez S.L."/>
            <person name="Kruys A."/>
            <person name="Hutchinson M.I."/>
            <person name="Powell A.J."/>
            <person name="Barry K."/>
            <person name="Miller A.N."/>
            <person name="Grigoriev I.V."/>
            <person name="Debuchy R."/>
            <person name="Gladieux P."/>
            <person name="Thoren M.H."/>
            <person name="Johannesson H."/>
        </authorList>
    </citation>
    <scope>NUCLEOTIDE SEQUENCE</scope>
    <source>
        <strain evidence="3">CBS 359.72</strain>
    </source>
</reference>
<proteinExistence type="predicted"/>
<keyword evidence="4" id="KW-1185">Reference proteome</keyword>
<dbReference type="GO" id="GO:0006139">
    <property type="term" value="P:nucleobase-containing compound metabolic process"/>
    <property type="evidence" value="ECO:0007669"/>
    <property type="project" value="InterPro"/>
</dbReference>
<reference evidence="3" key="1">
    <citation type="journal article" date="2023" name="Mol. Phylogenet. Evol.">
        <title>Genome-scale phylogeny and comparative genomics of the fungal order Sordariales.</title>
        <authorList>
            <person name="Hensen N."/>
            <person name="Bonometti L."/>
            <person name="Westerberg I."/>
            <person name="Brannstrom I.O."/>
            <person name="Guillou S."/>
            <person name="Cros-Aarteil S."/>
            <person name="Calhoun S."/>
            <person name="Haridas S."/>
            <person name="Kuo A."/>
            <person name="Mondo S."/>
            <person name="Pangilinan J."/>
            <person name="Riley R."/>
            <person name="LaButti K."/>
            <person name="Andreopoulos B."/>
            <person name="Lipzen A."/>
            <person name="Chen C."/>
            <person name="Yan M."/>
            <person name="Daum C."/>
            <person name="Ng V."/>
            <person name="Clum A."/>
            <person name="Steindorff A."/>
            <person name="Ohm R.A."/>
            <person name="Martin F."/>
            <person name="Silar P."/>
            <person name="Natvig D.O."/>
            <person name="Lalanne C."/>
            <person name="Gautier V."/>
            <person name="Ament-Velasquez S.L."/>
            <person name="Kruys A."/>
            <person name="Hutchinson M.I."/>
            <person name="Powell A.J."/>
            <person name="Barry K."/>
            <person name="Miller A.N."/>
            <person name="Grigoriev I.V."/>
            <person name="Debuchy R."/>
            <person name="Gladieux P."/>
            <person name="Hiltunen Thoren M."/>
            <person name="Johannesson H."/>
        </authorList>
    </citation>
    <scope>NUCLEOTIDE SEQUENCE</scope>
    <source>
        <strain evidence="3">CBS 359.72</strain>
    </source>
</reference>